<dbReference type="Proteomes" id="UP000886653">
    <property type="component" value="Unassembled WGS sequence"/>
</dbReference>
<dbReference type="AlphaFoldDB" id="A0A9P6NFY4"/>
<comment type="caution">
    <text evidence="1">The sequence shown here is derived from an EMBL/GenBank/DDBJ whole genome shotgun (WGS) entry which is preliminary data.</text>
</comment>
<proteinExistence type="predicted"/>
<name>A0A9P6NFY4_9BASI</name>
<gene>
    <name evidence="1" type="ORF">CROQUDRAFT_94115</name>
</gene>
<organism evidence="1 2">
    <name type="scientific">Cronartium quercuum f. sp. fusiforme G11</name>
    <dbReference type="NCBI Taxonomy" id="708437"/>
    <lineage>
        <taxon>Eukaryota</taxon>
        <taxon>Fungi</taxon>
        <taxon>Dikarya</taxon>
        <taxon>Basidiomycota</taxon>
        <taxon>Pucciniomycotina</taxon>
        <taxon>Pucciniomycetes</taxon>
        <taxon>Pucciniales</taxon>
        <taxon>Coleosporiaceae</taxon>
        <taxon>Cronartium</taxon>
    </lineage>
</organism>
<sequence>MDVDVNVGVPEKEDGMARNIILRLRRSAQPCPSGVVGLARLSWAKAAIVHLCLAPRDLFYPLQA</sequence>
<keyword evidence="2" id="KW-1185">Reference proteome</keyword>
<protein>
    <submittedName>
        <fullName evidence="1">Uncharacterized protein</fullName>
    </submittedName>
</protein>
<evidence type="ECO:0000313" key="1">
    <source>
        <dbReference type="EMBL" id="KAG0145258.1"/>
    </source>
</evidence>
<reference evidence="1" key="1">
    <citation type="submission" date="2013-11" db="EMBL/GenBank/DDBJ databases">
        <title>Genome sequence of the fusiform rust pathogen reveals effectors for host alternation and coevolution with pine.</title>
        <authorList>
            <consortium name="DOE Joint Genome Institute"/>
            <person name="Smith K."/>
            <person name="Pendleton A."/>
            <person name="Kubisiak T."/>
            <person name="Anderson C."/>
            <person name="Salamov A."/>
            <person name="Aerts A."/>
            <person name="Riley R."/>
            <person name="Clum A."/>
            <person name="Lindquist E."/>
            <person name="Ence D."/>
            <person name="Campbell M."/>
            <person name="Kronenberg Z."/>
            <person name="Feau N."/>
            <person name="Dhillon B."/>
            <person name="Hamelin R."/>
            <person name="Burleigh J."/>
            <person name="Smith J."/>
            <person name="Yandell M."/>
            <person name="Nelson C."/>
            <person name="Grigoriev I."/>
            <person name="Davis J."/>
        </authorList>
    </citation>
    <scope>NUCLEOTIDE SEQUENCE</scope>
    <source>
        <strain evidence="1">G11</strain>
    </source>
</reference>
<evidence type="ECO:0000313" key="2">
    <source>
        <dbReference type="Proteomes" id="UP000886653"/>
    </source>
</evidence>
<accession>A0A9P6NFY4</accession>
<dbReference type="EMBL" id="MU167280">
    <property type="protein sequence ID" value="KAG0145258.1"/>
    <property type="molecule type" value="Genomic_DNA"/>
</dbReference>